<evidence type="ECO:0000313" key="4">
    <source>
        <dbReference type="Proteomes" id="UP001497516"/>
    </source>
</evidence>
<dbReference type="GO" id="GO:0003676">
    <property type="term" value="F:nucleic acid binding"/>
    <property type="evidence" value="ECO:0007669"/>
    <property type="project" value="InterPro"/>
</dbReference>
<dbReference type="CDD" id="cd06222">
    <property type="entry name" value="RNase_H_like"/>
    <property type="match status" value="1"/>
</dbReference>
<name>A0AAV2DLX9_9ROSI</name>
<dbReference type="InterPro" id="IPR044730">
    <property type="entry name" value="RNase_H-like_dom_plant"/>
</dbReference>
<dbReference type="InterPro" id="IPR005135">
    <property type="entry name" value="Endo/exonuclease/phosphatase"/>
</dbReference>
<feature type="region of interest" description="Disordered" evidence="1">
    <location>
        <begin position="1145"/>
        <end position="1164"/>
    </location>
</feature>
<dbReference type="SUPFAM" id="SSF53098">
    <property type="entry name" value="Ribonuclease H-like"/>
    <property type="match status" value="1"/>
</dbReference>
<accession>A0AAV2DLX9</accession>
<dbReference type="Pfam" id="PF03372">
    <property type="entry name" value="Exo_endo_phos"/>
    <property type="match status" value="1"/>
</dbReference>
<dbReference type="InterPro" id="IPR012337">
    <property type="entry name" value="RNaseH-like_sf"/>
</dbReference>
<protein>
    <recommendedName>
        <fullName evidence="2">Reverse transcriptase domain-containing protein</fullName>
    </recommendedName>
</protein>
<dbReference type="InterPro" id="IPR036397">
    <property type="entry name" value="RNaseH_sf"/>
</dbReference>
<dbReference type="Pfam" id="PF00078">
    <property type="entry name" value="RVT_1"/>
    <property type="match status" value="1"/>
</dbReference>
<dbReference type="PANTHER" id="PTHR33116">
    <property type="entry name" value="REVERSE TRANSCRIPTASE ZINC-BINDING DOMAIN-CONTAINING PROTEIN-RELATED-RELATED"/>
    <property type="match status" value="1"/>
</dbReference>
<evidence type="ECO:0000259" key="2">
    <source>
        <dbReference type="PROSITE" id="PS50878"/>
    </source>
</evidence>
<dbReference type="GO" id="GO:0004523">
    <property type="term" value="F:RNA-DNA hybrid ribonuclease activity"/>
    <property type="evidence" value="ECO:0007669"/>
    <property type="project" value="InterPro"/>
</dbReference>
<dbReference type="Gene3D" id="3.30.420.10">
    <property type="entry name" value="Ribonuclease H-like superfamily/Ribonuclease H"/>
    <property type="match status" value="1"/>
</dbReference>
<dbReference type="SUPFAM" id="SSF56672">
    <property type="entry name" value="DNA/RNA polymerases"/>
    <property type="match status" value="1"/>
</dbReference>
<dbReference type="Pfam" id="PF13966">
    <property type="entry name" value="zf-RVT"/>
    <property type="match status" value="1"/>
</dbReference>
<dbReference type="InterPro" id="IPR026960">
    <property type="entry name" value="RVT-Znf"/>
</dbReference>
<dbReference type="InterPro" id="IPR043502">
    <property type="entry name" value="DNA/RNA_pol_sf"/>
</dbReference>
<dbReference type="InterPro" id="IPR000477">
    <property type="entry name" value="RT_dom"/>
</dbReference>
<dbReference type="SUPFAM" id="SSF56219">
    <property type="entry name" value="DNase I-like"/>
    <property type="match status" value="1"/>
</dbReference>
<dbReference type="InterPro" id="IPR036691">
    <property type="entry name" value="Endo/exonu/phosph_ase_sf"/>
</dbReference>
<dbReference type="Pfam" id="PF13456">
    <property type="entry name" value="RVT_3"/>
    <property type="match status" value="1"/>
</dbReference>
<dbReference type="Proteomes" id="UP001497516">
    <property type="component" value="Chromosome 3"/>
</dbReference>
<dbReference type="EMBL" id="OZ034816">
    <property type="protein sequence ID" value="CAL1374666.1"/>
    <property type="molecule type" value="Genomic_DNA"/>
</dbReference>
<sequence>METKRKSLKFAKKFYVNPVERAGGLALWWLEDFPLRILDSGRHFIDAFIDIEGGFFVTFVHAPSEPARRRDFWDHISNLRTNAEDKWIVMGDMNVVLFSEEKLGGGPPRADSVIPFKDFVSDNALMDLGFSGYPFTWKNNQEGSRRVEVRLDRVLCSTSWFSTFSNARVIHELPIESDHSPLIVELEGLKQRVKSPFRFDTRWLKREECHDIVNRIWEEEGNCEEKMSKCEKELRIWAKQVFQDQNKRADEIQRRLEEILLLERTEEIINEEKLLMNELAIIWKDEELFWSQRSRISWLNEGDRNTNFFHSSTIHRKQRNKIVRLIDENGGVISQPEDINSHVKEYYKTLFTKSEGRDLSALQDFPHLVSQEMNLDICKEPTVEEIKEAVFDLGPTKSPGPDGFAGSFFQNFWGKIGPDFCKEVQVFFETSIMPDGWNDTHIALIPKVQSPESIKQFRPISCCNFRYKVISKILSSRMKKWLPGLVSEMQAAFTGGRLIQDNIIIVHEILHHFKTRRSGNWDMMIKLDMRKAYDLVDWECLDAILLAYGFADKWRGWIRSCVQTVRFSLLMNGSPTEKFQPSRGIRQGDPISPLLFILMSNALSFLIDKAVDKGEIQGIKLNPNCPRISHCLFADDTVIFGKASVKEVDHIQRILMNYGGITGQEINADKSSIFFSKNTPDALKGIITNKLGFSPSICHDKYLGVPSVWGRSKKETFLFLLERMEKKGDSWKSLLLSLGGKEVLLKAVIQAIPTYLMSIFLLPLSLTNKMDSLLKRFFWAGSMKKKSIHRCDARTLEKPKEEGGLGFKNFHLFNVALIGKQVWRILENPDALWVRLLKGLYFGDGDFFSASKGRNGSWIWSGLCDTKEKLKMGLVKSIMSGNDTLFNSDPWLLSAPSFSLSSLGLNQSKVSDWIHQHDRKWKKESLYEVVPEGVVDDILRIPIGPQEAADKWIWKFSNTGAYSVKSAYRALKDNRDLHLQSTSSNDIRPNSEDWKWLWSLSLPPKLRFFIWKIAKGAIATKSRLFDRKCAPSPCCSICNHHVESIHHCFFKCPHASSTWEHLGPSSFLLQEDCSFSDWFFRLKDSFSVDFIKRSVCILWNIWIARNGFLFENKVISPTSSAVLADRDFQAIEEARNFISRPTSLRSATLQSQPRGSRSHPSPPPGSFQRIVHCDGSFCAESREAAYGITIANAHGQVLDGKAEKVFCSYPIQAEAYAILNAVLCASRDVCQTCIRSDCQILILALRRTPDRWPWQCRPILARIISLLQLAPWIKVMFIPRRLNGLADWVARNERLGALPVDWLTVAELVSPLL</sequence>
<evidence type="ECO:0000313" key="3">
    <source>
        <dbReference type="EMBL" id="CAL1374666.1"/>
    </source>
</evidence>
<keyword evidence="4" id="KW-1185">Reference proteome</keyword>
<feature type="compositionally biased region" description="Low complexity" evidence="1">
    <location>
        <begin position="1150"/>
        <end position="1159"/>
    </location>
</feature>
<dbReference type="InterPro" id="IPR002156">
    <property type="entry name" value="RNaseH_domain"/>
</dbReference>
<reference evidence="3 4" key="1">
    <citation type="submission" date="2024-04" db="EMBL/GenBank/DDBJ databases">
        <authorList>
            <person name="Fracassetti M."/>
        </authorList>
    </citation>
    <scope>NUCLEOTIDE SEQUENCE [LARGE SCALE GENOMIC DNA]</scope>
</reference>
<proteinExistence type="predicted"/>
<gene>
    <name evidence="3" type="ORF">LTRI10_LOCUS16512</name>
</gene>
<feature type="domain" description="Reverse transcriptase" evidence="2">
    <location>
        <begin position="426"/>
        <end position="688"/>
    </location>
</feature>
<dbReference type="CDD" id="cd01650">
    <property type="entry name" value="RT_nLTR_like"/>
    <property type="match status" value="1"/>
</dbReference>
<dbReference type="PANTHER" id="PTHR33116:SF86">
    <property type="entry name" value="REVERSE TRANSCRIPTASE DOMAIN-CONTAINING PROTEIN"/>
    <property type="match status" value="1"/>
</dbReference>
<dbReference type="PROSITE" id="PS50878">
    <property type="entry name" value="RT_POL"/>
    <property type="match status" value="1"/>
</dbReference>
<evidence type="ECO:0000256" key="1">
    <source>
        <dbReference type="SAM" id="MobiDB-lite"/>
    </source>
</evidence>
<dbReference type="Gene3D" id="3.60.10.10">
    <property type="entry name" value="Endonuclease/exonuclease/phosphatase"/>
    <property type="match status" value="1"/>
</dbReference>
<organism evidence="3 4">
    <name type="scientific">Linum trigynum</name>
    <dbReference type="NCBI Taxonomy" id="586398"/>
    <lineage>
        <taxon>Eukaryota</taxon>
        <taxon>Viridiplantae</taxon>
        <taxon>Streptophyta</taxon>
        <taxon>Embryophyta</taxon>
        <taxon>Tracheophyta</taxon>
        <taxon>Spermatophyta</taxon>
        <taxon>Magnoliopsida</taxon>
        <taxon>eudicotyledons</taxon>
        <taxon>Gunneridae</taxon>
        <taxon>Pentapetalae</taxon>
        <taxon>rosids</taxon>
        <taxon>fabids</taxon>
        <taxon>Malpighiales</taxon>
        <taxon>Linaceae</taxon>
        <taxon>Linum</taxon>
    </lineage>
</organism>